<feature type="region of interest" description="Disordered" evidence="1">
    <location>
        <begin position="680"/>
        <end position="736"/>
    </location>
</feature>
<dbReference type="InterPro" id="IPR001005">
    <property type="entry name" value="SANT/Myb"/>
</dbReference>
<dbReference type="InterPro" id="IPR009057">
    <property type="entry name" value="Homeodomain-like_sf"/>
</dbReference>
<accession>A0A139H478</accession>
<dbReference type="CDD" id="cd00167">
    <property type="entry name" value="SANT"/>
    <property type="match status" value="1"/>
</dbReference>
<feature type="compositionally biased region" description="Polar residues" evidence="1">
    <location>
        <begin position="696"/>
        <end position="705"/>
    </location>
</feature>
<dbReference type="STRING" id="321146.A0A139H478"/>
<name>A0A139H478_9PEZI</name>
<evidence type="ECO:0000256" key="1">
    <source>
        <dbReference type="SAM" id="MobiDB-lite"/>
    </source>
</evidence>
<dbReference type="OrthoDB" id="3650077at2759"/>
<evidence type="ECO:0000313" key="2">
    <source>
        <dbReference type="EMBL" id="KXS97159.1"/>
    </source>
</evidence>
<dbReference type="SUPFAM" id="SSF46689">
    <property type="entry name" value="Homeodomain-like"/>
    <property type="match status" value="1"/>
</dbReference>
<dbReference type="Proteomes" id="UP000070133">
    <property type="component" value="Unassembled WGS sequence"/>
</dbReference>
<comment type="caution">
    <text evidence="2">The sequence shown here is derived from an EMBL/GenBank/DDBJ whole genome shotgun (WGS) entry which is preliminary data.</text>
</comment>
<organism evidence="2 3">
    <name type="scientific">Pseudocercospora eumusae</name>
    <dbReference type="NCBI Taxonomy" id="321146"/>
    <lineage>
        <taxon>Eukaryota</taxon>
        <taxon>Fungi</taxon>
        <taxon>Dikarya</taxon>
        <taxon>Ascomycota</taxon>
        <taxon>Pezizomycotina</taxon>
        <taxon>Dothideomycetes</taxon>
        <taxon>Dothideomycetidae</taxon>
        <taxon>Mycosphaerellales</taxon>
        <taxon>Mycosphaerellaceae</taxon>
        <taxon>Pseudocercospora</taxon>
    </lineage>
</organism>
<proteinExistence type="predicted"/>
<reference evidence="2 3" key="1">
    <citation type="submission" date="2015-07" db="EMBL/GenBank/DDBJ databases">
        <title>Comparative genomics of the Sigatoka disease complex on banana suggests a link between parallel evolutionary changes in Pseudocercospora fijiensis and Pseudocercospora eumusae and increased virulence on the banana host.</title>
        <authorList>
            <person name="Chang T.-C."/>
            <person name="Salvucci A."/>
            <person name="Crous P.W."/>
            <person name="Stergiopoulos I."/>
        </authorList>
    </citation>
    <scope>NUCLEOTIDE SEQUENCE [LARGE SCALE GENOMIC DNA]</scope>
    <source>
        <strain evidence="2 3">CBS 114824</strain>
    </source>
</reference>
<evidence type="ECO:0000313" key="3">
    <source>
        <dbReference type="Proteomes" id="UP000070133"/>
    </source>
</evidence>
<dbReference type="EMBL" id="LFZN01000151">
    <property type="protein sequence ID" value="KXS97159.1"/>
    <property type="molecule type" value="Genomic_DNA"/>
</dbReference>
<sequence>MLRLRVSWLRNALGDQAQFSVSMNRCGRHLTEDEKQRLVIKMYTGKSAHVIRKRAGKSVKRERAGKSVKRERAKQGQAGLLDDRRPLKRFTPEEDARLLAARPQDFGWTALRNQFPGRSLNSLRSRYFRLQSLAGNSEPAFQANRWDENQTDQLRHLSAQGLSIAEISTKLGRSYESIQCKLRTFKNSPWGPANQIRPRKRWTKDEVSRLKALYEEGLSTRDIAMKLNKSVEAAQQLGAAWRSAGVRPTLTAFLLPPNPMDRHGMDTALLPRQRGKAALYLCRWPHLNQSSRARSLAVMHIALTVALLGISKFRPALAKPLPEDGHEAFVKRPIYCDQAGDSPAQFCVSYPAGDTETATSTLIATTSLYGPTTTVQTTVIYTTTDTPSALPASTVSVTATEQTTVVSTQDASTASVTYTTFSLGWNVTTTEVSTQPTTVVSTQEASTFISTEPASTIVSTEPASTIVSTEPASTIVSTMEPTTVVTTEYSTLPATTVVSSAPEATEPAITSEAAMSYAVGATATPLNSNTSVSSSESMLMSSADVMAPSSTEAASMTTSDAFQVTPVSGDAALFTPTSIVDSETTGTASALPPTVTQTTTLIMAGATTTVYNNQEPTGFTYSYDPATFTTSTATGFTFSYDPSTFTSEYVASTATTTFGEAPADQSVTSTAPLNFPFLVSPMPESSGADDVPAESDSASAASTILVSPVPSSAGADEVSATADASAAATDSSVPSK</sequence>
<protein>
    <recommendedName>
        <fullName evidence="4">Myb-like domain-containing protein</fullName>
    </recommendedName>
</protein>
<dbReference type="Gene3D" id="1.10.10.60">
    <property type="entry name" value="Homeodomain-like"/>
    <property type="match status" value="1"/>
</dbReference>
<gene>
    <name evidence="2" type="ORF">AC578_3061</name>
</gene>
<keyword evidence="3" id="KW-1185">Reference proteome</keyword>
<dbReference type="AlphaFoldDB" id="A0A139H478"/>
<feature type="compositionally biased region" description="Low complexity" evidence="1">
    <location>
        <begin position="719"/>
        <end position="736"/>
    </location>
</feature>
<evidence type="ECO:0008006" key="4">
    <source>
        <dbReference type="Google" id="ProtNLM"/>
    </source>
</evidence>